<keyword evidence="1" id="KW-0732">Signal</keyword>
<feature type="chain" id="PRO_5024886896" description="Cellobiose dehydrogenase-like cytochrome domain-containing protein" evidence="1">
    <location>
        <begin position="24"/>
        <end position="238"/>
    </location>
</feature>
<evidence type="ECO:0000256" key="1">
    <source>
        <dbReference type="SAM" id="SignalP"/>
    </source>
</evidence>
<dbReference type="Proteomes" id="UP000326565">
    <property type="component" value="Unassembled WGS sequence"/>
</dbReference>
<protein>
    <recommendedName>
        <fullName evidence="2">Cellobiose dehydrogenase-like cytochrome domain-containing protein</fullName>
    </recommendedName>
</protein>
<proteinExistence type="predicted"/>
<accession>A0A5N5WPY2</accession>
<dbReference type="Gene3D" id="2.60.40.1210">
    <property type="entry name" value="Cellobiose dehydrogenase, cytochrome domain"/>
    <property type="match status" value="1"/>
</dbReference>
<dbReference type="PANTHER" id="PTHR47190:SF1">
    <property type="entry name" value="GLUCOSE-METHANOL-CHOLINE OXIDOREDUCTASE N-TERMINAL DOMAIN-CONTAINING PROTEIN"/>
    <property type="match status" value="1"/>
</dbReference>
<dbReference type="FunFam" id="2.60.40.1210:FF:000004">
    <property type="entry name" value="Cellobiose dehydrogenase"/>
    <property type="match status" value="1"/>
</dbReference>
<feature type="domain" description="Cellobiose dehydrogenase-like cytochrome" evidence="2">
    <location>
        <begin position="31"/>
        <end position="221"/>
    </location>
</feature>
<dbReference type="AlphaFoldDB" id="A0A5N5WPY2"/>
<dbReference type="CDD" id="cd09630">
    <property type="entry name" value="CDH_like_cytochrome"/>
    <property type="match status" value="1"/>
</dbReference>
<dbReference type="PANTHER" id="PTHR47190">
    <property type="entry name" value="DEHYDROGENASE, PUTATIVE-RELATED"/>
    <property type="match status" value="1"/>
</dbReference>
<name>A0A5N5WPY2_9EURO</name>
<dbReference type="InterPro" id="IPR053208">
    <property type="entry name" value="GMC_Oxidoreductase_CD"/>
</dbReference>
<dbReference type="Pfam" id="PF16010">
    <property type="entry name" value="CDH-cyt"/>
    <property type="match status" value="1"/>
</dbReference>
<dbReference type="OrthoDB" id="413885at2759"/>
<dbReference type="EMBL" id="ML732306">
    <property type="protein sequence ID" value="KAB8070339.1"/>
    <property type="molecule type" value="Genomic_DNA"/>
</dbReference>
<evidence type="ECO:0000313" key="4">
    <source>
        <dbReference type="Proteomes" id="UP000326565"/>
    </source>
</evidence>
<sequence>MAILNRAFATVVAAGTLLSGCHSQAPEPTIYTDPSTDITFNTWNLPGNLKVGGLTFGMVLPSTALKEDATEFIGYLNCAAVKGSTTADGWCGIALGGSMIDSLLFLAYPDKDVVRTSLRFTSGYSMPGVYSGNATVKQIGSIVNATGFSLTFHCQDCLHWSQSGANGSASTKRGLLDLGYAQSAKELSNPSCSHGLGLVRHDTQGTWTAMLDEHAANGSYDKWRALANNTAPDLCDAT</sequence>
<organism evidence="3 4">
    <name type="scientific">Aspergillus leporis</name>
    <dbReference type="NCBI Taxonomy" id="41062"/>
    <lineage>
        <taxon>Eukaryota</taxon>
        <taxon>Fungi</taxon>
        <taxon>Dikarya</taxon>
        <taxon>Ascomycota</taxon>
        <taxon>Pezizomycotina</taxon>
        <taxon>Eurotiomycetes</taxon>
        <taxon>Eurotiomycetidae</taxon>
        <taxon>Eurotiales</taxon>
        <taxon>Aspergillaceae</taxon>
        <taxon>Aspergillus</taxon>
        <taxon>Aspergillus subgen. Circumdati</taxon>
    </lineage>
</organism>
<dbReference type="PROSITE" id="PS51257">
    <property type="entry name" value="PROKAR_LIPOPROTEIN"/>
    <property type="match status" value="1"/>
</dbReference>
<reference evidence="3 4" key="1">
    <citation type="submission" date="2019-04" db="EMBL/GenBank/DDBJ databases">
        <title>Friends and foes A comparative genomics study of 23 Aspergillus species from section Flavi.</title>
        <authorList>
            <consortium name="DOE Joint Genome Institute"/>
            <person name="Kjaerbolling I."/>
            <person name="Vesth T."/>
            <person name="Frisvad J.C."/>
            <person name="Nybo J.L."/>
            <person name="Theobald S."/>
            <person name="Kildgaard S."/>
            <person name="Isbrandt T."/>
            <person name="Kuo A."/>
            <person name="Sato A."/>
            <person name="Lyhne E.K."/>
            <person name="Kogle M.E."/>
            <person name="Wiebenga A."/>
            <person name="Kun R.S."/>
            <person name="Lubbers R.J."/>
            <person name="Makela M.R."/>
            <person name="Barry K."/>
            <person name="Chovatia M."/>
            <person name="Clum A."/>
            <person name="Daum C."/>
            <person name="Haridas S."/>
            <person name="He G."/>
            <person name="LaButti K."/>
            <person name="Lipzen A."/>
            <person name="Mondo S."/>
            <person name="Riley R."/>
            <person name="Salamov A."/>
            <person name="Simmons B.A."/>
            <person name="Magnuson J.K."/>
            <person name="Henrissat B."/>
            <person name="Mortensen U.H."/>
            <person name="Larsen T.O."/>
            <person name="Devries R.P."/>
            <person name="Grigoriev I.V."/>
            <person name="Machida M."/>
            <person name="Baker S.E."/>
            <person name="Andersen M.R."/>
        </authorList>
    </citation>
    <scope>NUCLEOTIDE SEQUENCE [LARGE SCALE GENOMIC DNA]</scope>
    <source>
        <strain evidence="3 4">CBS 151.66</strain>
    </source>
</reference>
<gene>
    <name evidence="3" type="ORF">BDV29DRAFT_160580</name>
</gene>
<keyword evidence="4" id="KW-1185">Reference proteome</keyword>
<dbReference type="InterPro" id="IPR015920">
    <property type="entry name" value="Cellobiose_DH-like_cyt"/>
</dbReference>
<evidence type="ECO:0000313" key="3">
    <source>
        <dbReference type="EMBL" id="KAB8070339.1"/>
    </source>
</evidence>
<dbReference type="SUPFAM" id="SSF49344">
    <property type="entry name" value="CBD9-like"/>
    <property type="match status" value="1"/>
</dbReference>
<feature type="signal peptide" evidence="1">
    <location>
        <begin position="1"/>
        <end position="23"/>
    </location>
</feature>
<evidence type="ECO:0000259" key="2">
    <source>
        <dbReference type="Pfam" id="PF16010"/>
    </source>
</evidence>